<dbReference type="InterPro" id="IPR041657">
    <property type="entry name" value="HTH_17"/>
</dbReference>
<feature type="domain" description="Helix-turn-helix" evidence="1">
    <location>
        <begin position="104"/>
        <end position="153"/>
    </location>
</feature>
<dbReference type="InterPro" id="IPR009061">
    <property type="entry name" value="DNA-bd_dom_put_sf"/>
</dbReference>
<evidence type="ECO:0000313" key="2">
    <source>
        <dbReference type="EMBL" id="PJJ44932.1"/>
    </source>
</evidence>
<sequence>MRVTIQAPHVAETQRHEVRFRSISGKIGAMASPTSALGRVRTFEALDEKTTVRLRRALDESNDTTVFVNGTALQLPKEAHQALIEVLSRFADGESVSIGTPELLLNTSQAAQMAGISNSYLRKLADSGIIPVEYRGTHRRIRPSAIQAWLDSRGETGK</sequence>
<keyword evidence="3" id="KW-1185">Reference proteome</keyword>
<proteinExistence type="predicted"/>
<dbReference type="Pfam" id="PF12728">
    <property type="entry name" value="HTH_17"/>
    <property type="match status" value="1"/>
</dbReference>
<dbReference type="NCBIfam" id="TIGR01764">
    <property type="entry name" value="excise"/>
    <property type="match status" value="1"/>
</dbReference>
<name>A0ABX4MZV6_9MICC</name>
<accession>A0ABX4MZV6</accession>
<dbReference type="EMBL" id="PGEY01000001">
    <property type="protein sequence ID" value="PJJ44932.1"/>
    <property type="molecule type" value="Genomic_DNA"/>
</dbReference>
<dbReference type="InterPro" id="IPR010093">
    <property type="entry name" value="SinI_DNA-bd"/>
</dbReference>
<protein>
    <submittedName>
        <fullName evidence="2">Excisionase family DNA binding protein</fullName>
    </submittedName>
</protein>
<dbReference type="SUPFAM" id="SSF46955">
    <property type="entry name" value="Putative DNA-binding domain"/>
    <property type="match status" value="1"/>
</dbReference>
<reference evidence="2 3" key="1">
    <citation type="submission" date="2017-11" db="EMBL/GenBank/DDBJ databases">
        <title>Sequencing the genomes of 1000 actinobacteria strains.</title>
        <authorList>
            <person name="Klenk H.-P."/>
        </authorList>
    </citation>
    <scope>NUCLEOTIDE SEQUENCE [LARGE SCALE GENOMIC DNA]</scope>
    <source>
        <strain evidence="2 3">DSM 12798</strain>
    </source>
</reference>
<gene>
    <name evidence="2" type="ORF">ATK23_2179</name>
</gene>
<organism evidence="2 3">
    <name type="scientific">Glutamicibacter mysorens</name>
    <dbReference type="NCBI Taxonomy" id="257984"/>
    <lineage>
        <taxon>Bacteria</taxon>
        <taxon>Bacillati</taxon>
        <taxon>Actinomycetota</taxon>
        <taxon>Actinomycetes</taxon>
        <taxon>Micrococcales</taxon>
        <taxon>Micrococcaceae</taxon>
        <taxon>Glutamicibacter</taxon>
    </lineage>
</organism>
<evidence type="ECO:0000259" key="1">
    <source>
        <dbReference type="Pfam" id="PF12728"/>
    </source>
</evidence>
<evidence type="ECO:0000313" key="3">
    <source>
        <dbReference type="Proteomes" id="UP000229263"/>
    </source>
</evidence>
<comment type="caution">
    <text evidence="2">The sequence shown here is derived from an EMBL/GenBank/DDBJ whole genome shotgun (WGS) entry which is preliminary data.</text>
</comment>
<dbReference type="Proteomes" id="UP000229263">
    <property type="component" value="Unassembled WGS sequence"/>
</dbReference>